<feature type="region of interest" description="Disordered" evidence="1">
    <location>
        <begin position="56"/>
        <end position="76"/>
    </location>
</feature>
<dbReference type="EMBL" id="LNYE01000003">
    <property type="protein sequence ID" value="KTD15661.1"/>
    <property type="molecule type" value="Genomic_DNA"/>
</dbReference>
<evidence type="ECO:0000256" key="1">
    <source>
        <dbReference type="SAM" id="MobiDB-lite"/>
    </source>
</evidence>
<feature type="compositionally biased region" description="Basic and acidic residues" evidence="1">
    <location>
        <begin position="63"/>
        <end position="72"/>
    </location>
</feature>
<reference evidence="2 4" key="1">
    <citation type="submission" date="2015-11" db="EMBL/GenBank/DDBJ databases">
        <title>Genomic analysis of 38 Legionella species identifies large and diverse effector repertoires.</title>
        <authorList>
            <person name="Burstein D."/>
            <person name="Amaro F."/>
            <person name="Zusman T."/>
            <person name="Lifshitz Z."/>
            <person name="Cohen O."/>
            <person name="Gilbert J.A."/>
            <person name="Pupko T."/>
            <person name="Shuman H.A."/>
            <person name="Segal G."/>
        </authorList>
    </citation>
    <scope>NUCLEOTIDE SEQUENCE [LARGE SCALE GENOMIC DNA]</scope>
    <source>
        <strain evidence="2 4">Lyon 8420412</strain>
    </source>
</reference>
<evidence type="ECO:0000313" key="2">
    <source>
        <dbReference type="EMBL" id="KTD15661.1"/>
    </source>
</evidence>
<accession>A0A378JBT8</accession>
<feature type="region of interest" description="Disordered" evidence="1">
    <location>
        <begin position="1"/>
        <end position="25"/>
    </location>
</feature>
<evidence type="ECO:0000313" key="3">
    <source>
        <dbReference type="EMBL" id="STX44806.1"/>
    </source>
</evidence>
<proteinExistence type="predicted"/>
<organism evidence="3 5">
    <name type="scientific">Legionella gratiana</name>
    <dbReference type="NCBI Taxonomy" id="45066"/>
    <lineage>
        <taxon>Bacteria</taxon>
        <taxon>Pseudomonadati</taxon>
        <taxon>Pseudomonadota</taxon>
        <taxon>Gammaproteobacteria</taxon>
        <taxon>Legionellales</taxon>
        <taxon>Legionellaceae</taxon>
        <taxon>Legionella</taxon>
    </lineage>
</organism>
<evidence type="ECO:0000313" key="5">
    <source>
        <dbReference type="Proteomes" id="UP000254476"/>
    </source>
</evidence>
<evidence type="ECO:0000313" key="4">
    <source>
        <dbReference type="Proteomes" id="UP000054691"/>
    </source>
</evidence>
<protein>
    <submittedName>
        <fullName evidence="3">Uncharacterized protein</fullName>
    </submittedName>
</protein>
<name>A0A378JBT8_9GAMM</name>
<keyword evidence="4" id="KW-1185">Reference proteome</keyword>
<sequence>MDDPFGDPNIIEDTKTHLSDGNTTSLEFDNQTGFTWDDYCDTDYNKVDNELQEQYGSSPSFYEVDHEDKESPSKFSGNDNINTVPWAGAKFLLKPIDFVAHFIADKFTALKQIHATNSKEATYNSSSQKIMISLSSSQNSFTNQDKILREANAPPDENGICSPMVNLYFEEQLGLRDASYREGSSEYIYKEARKEKQHQIDLIHQGKDGLHAVFVDHNIPYVKQEVDARKCESEEEVESLLKDYDQVLVTYPITQKNGEKDRHQIYIKKIDNSSCTRFDVNKEGGVEEIPCKMFYHKLAKKIAKAHIDKDNDDEHVIIAGIKKN</sequence>
<dbReference type="Proteomes" id="UP000054691">
    <property type="component" value="Unassembled WGS sequence"/>
</dbReference>
<dbReference type="AlphaFoldDB" id="A0A378JBT8"/>
<dbReference type="Proteomes" id="UP000254476">
    <property type="component" value="Unassembled WGS sequence"/>
</dbReference>
<dbReference type="OrthoDB" id="5654091at2"/>
<gene>
    <name evidence="2" type="ORF">Lgra_0327</name>
    <name evidence="3" type="ORF">NCTC12388_01726</name>
</gene>
<dbReference type="EMBL" id="UGOB01000001">
    <property type="protein sequence ID" value="STX44806.1"/>
    <property type="molecule type" value="Genomic_DNA"/>
</dbReference>
<dbReference type="RefSeq" id="WP_058497548.1">
    <property type="nucleotide sequence ID" value="NZ_CAAAHW010000009.1"/>
</dbReference>
<reference evidence="3 5" key="2">
    <citation type="submission" date="2018-06" db="EMBL/GenBank/DDBJ databases">
        <authorList>
            <consortium name="Pathogen Informatics"/>
            <person name="Doyle S."/>
        </authorList>
    </citation>
    <scope>NUCLEOTIDE SEQUENCE [LARGE SCALE GENOMIC DNA]</scope>
    <source>
        <strain evidence="3 5">NCTC12388</strain>
    </source>
</reference>